<dbReference type="FunFam" id="3.40.710.10:FF:000005">
    <property type="entry name" value="Glutaminase"/>
    <property type="match status" value="1"/>
</dbReference>
<evidence type="ECO:0000256" key="5">
    <source>
        <dbReference type="ARBA" id="ARBA00049534"/>
    </source>
</evidence>
<reference evidence="9" key="1">
    <citation type="submission" date="2016-09" db="EMBL/GenBank/DDBJ databases">
        <title>Draft genome sequence of a novel species of the family Streptococcaceae isolated from flowers.</title>
        <authorList>
            <person name="Chuah L.-O."/>
            <person name="Yap K.-P."/>
            <person name="Thong K.L."/>
            <person name="Liong M.T."/>
            <person name="Ahmad R."/>
            <person name="Rusul G."/>
        </authorList>
    </citation>
    <scope>NUCLEOTIDE SEQUENCE [LARGE SCALE GENOMIC DNA]</scope>
    <source>
        <strain evidence="9">DF1</strain>
    </source>
</reference>
<name>A0A1E8GMG8_9LACT</name>
<dbReference type="InterPro" id="IPR014710">
    <property type="entry name" value="RmlC-like_jellyroll"/>
</dbReference>
<keyword evidence="6" id="KW-0007">Acetylation</keyword>
<protein>
    <recommendedName>
        <fullName evidence="3 6">Glutaminase</fullName>
        <ecNumber evidence="3 6">3.5.1.2</ecNumber>
    </recommendedName>
</protein>
<accession>A0A1E8GMG8</accession>
<evidence type="ECO:0000259" key="7">
    <source>
        <dbReference type="PROSITE" id="PS50042"/>
    </source>
</evidence>
<feature type="binding site" evidence="6">
    <location>
        <position position="166"/>
    </location>
    <ligand>
        <name>substrate</name>
    </ligand>
</feature>
<evidence type="ECO:0000256" key="4">
    <source>
        <dbReference type="ARBA" id="ARBA00022801"/>
    </source>
</evidence>
<dbReference type="GO" id="GO:0006543">
    <property type="term" value="P:L-glutamine catabolic process"/>
    <property type="evidence" value="ECO:0007669"/>
    <property type="project" value="TreeGrafter"/>
</dbReference>
<feature type="binding site" evidence="6">
    <location>
        <position position="65"/>
    </location>
    <ligand>
        <name>substrate</name>
    </ligand>
</feature>
<feature type="binding site" evidence="6">
    <location>
        <position position="115"/>
    </location>
    <ligand>
        <name>substrate</name>
    </ligand>
</feature>
<organism evidence="8 9">
    <name type="scientific">Floricoccus tropicus</name>
    <dbReference type="NCBI Taxonomy" id="1859473"/>
    <lineage>
        <taxon>Bacteria</taxon>
        <taxon>Bacillati</taxon>
        <taxon>Bacillota</taxon>
        <taxon>Bacilli</taxon>
        <taxon>Lactobacillales</taxon>
        <taxon>Streptococcaceae</taxon>
        <taxon>Floricoccus</taxon>
    </lineage>
</organism>
<dbReference type="GO" id="GO:0004359">
    <property type="term" value="F:glutaminase activity"/>
    <property type="evidence" value="ECO:0007669"/>
    <property type="project" value="UniProtKB-UniRule"/>
</dbReference>
<comment type="subunit">
    <text evidence="2 6">Homotetramer.</text>
</comment>
<proteinExistence type="inferred from homology"/>
<feature type="binding site" evidence="6">
    <location>
        <position position="242"/>
    </location>
    <ligand>
        <name>substrate</name>
    </ligand>
</feature>
<dbReference type="InterPro" id="IPR036513">
    <property type="entry name" value="STAS_dom_sf"/>
</dbReference>
<dbReference type="PANTHER" id="PTHR12544">
    <property type="entry name" value="GLUTAMINASE"/>
    <property type="match status" value="1"/>
</dbReference>
<comment type="caution">
    <text evidence="8">The sequence shown here is derived from an EMBL/GenBank/DDBJ whole genome shotgun (WGS) entry which is preliminary data.</text>
</comment>
<feature type="domain" description="Cyclic nucleotide-binding" evidence="7">
    <location>
        <begin position="472"/>
        <end position="576"/>
    </location>
</feature>
<dbReference type="GO" id="GO:0006537">
    <property type="term" value="P:glutamate biosynthetic process"/>
    <property type="evidence" value="ECO:0007669"/>
    <property type="project" value="TreeGrafter"/>
</dbReference>
<evidence type="ECO:0000313" key="9">
    <source>
        <dbReference type="Proteomes" id="UP000178622"/>
    </source>
</evidence>
<dbReference type="RefSeq" id="WP_070791961.1">
    <property type="nucleotide sequence ID" value="NZ_MKIR01000012.1"/>
</dbReference>
<evidence type="ECO:0000256" key="2">
    <source>
        <dbReference type="ARBA" id="ARBA00011881"/>
    </source>
</evidence>
<dbReference type="STRING" id="1859473.BG261_02365"/>
<dbReference type="NCBIfam" id="TIGR03814">
    <property type="entry name" value="Gln_ase"/>
    <property type="match status" value="1"/>
</dbReference>
<dbReference type="InterPro" id="IPR015868">
    <property type="entry name" value="Glutaminase"/>
</dbReference>
<dbReference type="EC" id="3.5.1.2" evidence="3 6"/>
<evidence type="ECO:0000313" key="8">
    <source>
        <dbReference type="EMBL" id="OFI49441.1"/>
    </source>
</evidence>
<feature type="binding site" evidence="6">
    <location>
        <position position="190"/>
    </location>
    <ligand>
        <name>substrate</name>
    </ligand>
</feature>
<keyword evidence="9" id="KW-1185">Reference proteome</keyword>
<evidence type="ECO:0000256" key="3">
    <source>
        <dbReference type="ARBA" id="ARBA00012918"/>
    </source>
</evidence>
<dbReference type="InterPro" id="IPR018490">
    <property type="entry name" value="cNMP-bd_dom_sf"/>
</dbReference>
<dbReference type="Pfam" id="PF04960">
    <property type="entry name" value="Glutaminase"/>
    <property type="match status" value="1"/>
</dbReference>
<dbReference type="SUPFAM" id="SSF56601">
    <property type="entry name" value="beta-lactamase/transpeptidase-like"/>
    <property type="match status" value="1"/>
</dbReference>
<dbReference type="PANTHER" id="PTHR12544:SF29">
    <property type="entry name" value="GLUTAMINASE"/>
    <property type="match status" value="1"/>
</dbReference>
<feature type="binding site" evidence="6">
    <location>
        <position position="159"/>
    </location>
    <ligand>
        <name>substrate</name>
    </ligand>
</feature>
<dbReference type="CDD" id="cd00038">
    <property type="entry name" value="CAP_ED"/>
    <property type="match status" value="1"/>
</dbReference>
<comment type="similarity">
    <text evidence="1 6">Belongs to the glutaminase family.</text>
</comment>
<dbReference type="Gene3D" id="3.30.750.24">
    <property type="entry name" value="STAS domain"/>
    <property type="match status" value="1"/>
</dbReference>
<dbReference type="AlphaFoldDB" id="A0A1E8GMG8"/>
<sequence>MTNSPIEKYLEDIYKRFIKNNDGQLADYIPELATVDPDRFGLVLATADGQVYKYGDTSDEFTIQSISKPFTYGLAISDNGFDYVDRKIDVEASGDAYNEISLDADTHRPKNAMINAGAITSTSLIRAASSEERYERIRDFFSKFAARDLSLDQAVYNSELETGHRNRAIAWMLKNFDIIEGNPEEVIRSYFEQCSTLVSTEDLAIMGATLANNGVNPISGEEILDSSIVERILSVMMTAGMYDGAGDWMTSVGIPAKSGVGGGILGVLPGQLAIAVFSPLLDRHGSSARGVAAFETISSDLNLHIMNVNKSASSVIKSIYTIDERPSILRRTTDEEEVLDKYGYKAKVIEAEGDILFSGAETLIRESMKDADDIDIFIYDNTLVKSITDGNEEDIVRKMMYEVGEEKLAQGKRVVIVDSSGRYLDNNTNEDIKVFKSTESALQWAEEKILKKYSNPDVNTSSSIVPINDFEFFSNFDEKQIKDFVDLLKPLSYKNGDKIASVGDENKGIYFITKGKVTASKKEGNNSQNYRRITILIAGMTFGEIALASGDKAKFDIWCQADTELLYLSKDAINKMTKENPSLAAAMWKAIALDGYSLFDRTLRQLSSRVEQEEI</sequence>
<dbReference type="InterPro" id="IPR012338">
    <property type="entry name" value="Beta-lactam/transpept-like"/>
</dbReference>
<evidence type="ECO:0000256" key="6">
    <source>
        <dbReference type="HAMAP-Rule" id="MF_00313"/>
    </source>
</evidence>
<comment type="catalytic activity">
    <reaction evidence="5 6">
        <text>L-glutamine + H2O = L-glutamate + NH4(+)</text>
        <dbReference type="Rhea" id="RHEA:15889"/>
        <dbReference type="ChEBI" id="CHEBI:15377"/>
        <dbReference type="ChEBI" id="CHEBI:28938"/>
        <dbReference type="ChEBI" id="CHEBI:29985"/>
        <dbReference type="ChEBI" id="CHEBI:58359"/>
        <dbReference type="EC" id="3.5.1.2"/>
    </reaction>
</comment>
<dbReference type="SUPFAM" id="SSF51206">
    <property type="entry name" value="cAMP-binding domain-like"/>
    <property type="match status" value="1"/>
</dbReference>
<dbReference type="OrthoDB" id="9788822at2"/>
<dbReference type="Pfam" id="PF00027">
    <property type="entry name" value="cNMP_binding"/>
    <property type="match status" value="1"/>
</dbReference>
<dbReference type="Proteomes" id="UP000178622">
    <property type="component" value="Unassembled WGS sequence"/>
</dbReference>
<dbReference type="SMART" id="SM00100">
    <property type="entry name" value="cNMP"/>
    <property type="match status" value="1"/>
</dbReference>
<dbReference type="Gene3D" id="2.60.120.10">
    <property type="entry name" value="Jelly Rolls"/>
    <property type="match status" value="1"/>
</dbReference>
<dbReference type="EMBL" id="MKIR01000012">
    <property type="protein sequence ID" value="OFI49441.1"/>
    <property type="molecule type" value="Genomic_DNA"/>
</dbReference>
<gene>
    <name evidence="6" type="primary">glsA</name>
    <name evidence="8" type="ORF">BG261_02365</name>
</gene>
<dbReference type="HAMAP" id="MF_00313">
    <property type="entry name" value="Glutaminase"/>
    <property type="match status" value="1"/>
</dbReference>
<evidence type="ECO:0000256" key="1">
    <source>
        <dbReference type="ARBA" id="ARBA00011076"/>
    </source>
</evidence>
<keyword evidence="4 6" id="KW-0378">Hydrolase</keyword>
<dbReference type="PROSITE" id="PS50042">
    <property type="entry name" value="CNMP_BINDING_3"/>
    <property type="match status" value="1"/>
</dbReference>
<dbReference type="InterPro" id="IPR000595">
    <property type="entry name" value="cNMP-bd_dom"/>
</dbReference>
<feature type="binding site" evidence="6">
    <location>
        <position position="260"/>
    </location>
    <ligand>
        <name>substrate</name>
    </ligand>
</feature>
<dbReference type="Gene3D" id="3.40.710.10">
    <property type="entry name" value="DD-peptidase/beta-lactamase superfamily"/>
    <property type="match status" value="1"/>
</dbReference>